<protein>
    <recommendedName>
        <fullName evidence="3">Casein kinase II subunit beta</fullName>
        <shortName evidence="3">CK II beta</shortName>
    </recommendedName>
</protein>
<feature type="compositionally biased region" description="Pro residues" evidence="4">
    <location>
        <begin position="234"/>
        <end position="248"/>
    </location>
</feature>
<evidence type="ECO:0000313" key="5">
    <source>
        <dbReference type="EMBL" id="CDR44388.1"/>
    </source>
</evidence>
<sequence>MARTPADPDRALAATYPDDSAPQPADAEEDTAGATGEAMHDDELEDDEEEEEQQELYESSSSPSTETDTLTWINWFCSLPGHEYFCEVAEDFIEDDFNLTGLIQLVPFYKEAMEMILDVEPEDDEGHRVPDVSIVESSAELLYGLIHQRYILTRQGLQQMYAKFDAAHFGVCPRVYCGQTKLVPCGRSDLPGVDTVKLFCPSCLDMYVPPSSRFQGVDGAFFGTTFPHLLFQTYPPPSPFPAPQPAPSDPSKRVPTTASTSLSKIYQPRIYGFRVSERAKSGPRMMWMRMRPRTEGELDWDERPVGGDAGAEGGGGEGEGALFDDDNIDDEEEESEEEEEEDGGAGGGEGGKKEGGAGKQAAPDKMVENVASALDGASLTSPRTNATSPSGMRTAPLPIRTDREIKPLPTSRRSSPAAASAPTATTAQATAAASTPSRTAAEAASASLAASIQRHLAAASDLPLPPPPLPTAPARRRDEMTGAPRVRVA</sequence>
<dbReference type="GO" id="GO:0019887">
    <property type="term" value="F:protein kinase regulator activity"/>
    <property type="evidence" value="ECO:0007669"/>
    <property type="project" value="InterPro"/>
</dbReference>
<dbReference type="AlphaFoldDB" id="A0A061B924"/>
<dbReference type="PANTHER" id="PTHR11740">
    <property type="entry name" value="CASEIN KINASE II SUBUNIT BETA"/>
    <property type="match status" value="1"/>
</dbReference>
<feature type="compositionally biased region" description="Low complexity" evidence="4">
    <location>
        <begin position="410"/>
        <end position="462"/>
    </location>
</feature>
<dbReference type="EMBL" id="LK052944">
    <property type="protein sequence ID" value="CDR44388.1"/>
    <property type="molecule type" value="Genomic_DNA"/>
</dbReference>
<feature type="compositionally biased region" description="Gly residues" evidence="4">
    <location>
        <begin position="307"/>
        <end position="319"/>
    </location>
</feature>
<dbReference type="GO" id="GO:0005956">
    <property type="term" value="C:protein kinase CK2 complex"/>
    <property type="evidence" value="ECO:0007669"/>
    <property type="project" value="UniProtKB-UniRule"/>
</dbReference>
<feature type="region of interest" description="Disordered" evidence="4">
    <location>
        <begin position="1"/>
        <end position="67"/>
    </location>
</feature>
<dbReference type="SMART" id="SM01085">
    <property type="entry name" value="CK_II_beta"/>
    <property type="match status" value="1"/>
</dbReference>
<evidence type="ECO:0000256" key="3">
    <source>
        <dbReference type="RuleBase" id="RU361268"/>
    </source>
</evidence>
<feature type="region of interest" description="Disordered" evidence="4">
    <location>
        <begin position="297"/>
        <end position="489"/>
    </location>
</feature>
<dbReference type="Pfam" id="PF01214">
    <property type="entry name" value="CK_II_beta"/>
    <property type="match status" value="1"/>
</dbReference>
<feature type="region of interest" description="Disordered" evidence="4">
    <location>
        <begin position="234"/>
        <end position="260"/>
    </location>
</feature>
<dbReference type="Gene3D" id="1.10.1820.10">
    <property type="entry name" value="protein kinase ck2 holoenzyme, chain C, domain 1"/>
    <property type="match status" value="1"/>
</dbReference>
<dbReference type="PANTHER" id="PTHR11740:SF0">
    <property type="entry name" value="CASEIN KINASE II SUBUNIT BETA"/>
    <property type="match status" value="1"/>
</dbReference>
<gene>
    <name evidence="5" type="ORF">RHTO0S_09e03378g</name>
</gene>
<dbReference type="Gene3D" id="2.20.25.20">
    <property type="match status" value="1"/>
</dbReference>
<proteinExistence type="inferred from homology"/>
<dbReference type="GO" id="GO:0006359">
    <property type="term" value="P:regulation of transcription by RNA polymerase III"/>
    <property type="evidence" value="ECO:0007669"/>
    <property type="project" value="TreeGrafter"/>
</dbReference>
<dbReference type="SUPFAM" id="SSF57798">
    <property type="entry name" value="Casein kinase II beta subunit"/>
    <property type="match status" value="1"/>
</dbReference>
<dbReference type="FunFam" id="2.20.25.20:FF:000001">
    <property type="entry name" value="Casein kinase II subunit beta"/>
    <property type="match status" value="1"/>
</dbReference>
<feature type="compositionally biased region" description="Low complexity" evidence="4">
    <location>
        <begin position="56"/>
        <end position="67"/>
    </location>
</feature>
<comment type="similarity">
    <text evidence="1 3">Belongs to the casein kinase 2 subunit beta family.</text>
</comment>
<feature type="compositionally biased region" description="Acidic residues" evidence="4">
    <location>
        <begin position="40"/>
        <end position="55"/>
    </location>
</feature>
<feature type="compositionally biased region" description="Acidic residues" evidence="4">
    <location>
        <begin position="322"/>
        <end position="343"/>
    </location>
</feature>
<feature type="compositionally biased region" description="Polar residues" evidence="4">
    <location>
        <begin position="378"/>
        <end position="391"/>
    </location>
</feature>
<dbReference type="InterPro" id="IPR035991">
    <property type="entry name" value="Casein_kinase_II_beta-like"/>
</dbReference>
<evidence type="ECO:0000256" key="2">
    <source>
        <dbReference type="ARBA" id="ARBA00045899"/>
    </source>
</evidence>
<dbReference type="PRINTS" id="PR00472">
    <property type="entry name" value="CASNKINASEII"/>
</dbReference>
<dbReference type="GO" id="GO:0034456">
    <property type="term" value="C:UTP-C complex"/>
    <property type="evidence" value="ECO:0007669"/>
    <property type="project" value="TreeGrafter"/>
</dbReference>
<feature type="compositionally biased region" description="Basic and acidic residues" evidence="4">
    <location>
        <begin position="1"/>
        <end position="10"/>
    </location>
</feature>
<evidence type="ECO:0000256" key="1">
    <source>
        <dbReference type="ARBA" id="ARBA00006941"/>
    </source>
</evidence>
<accession>A0A061B924</accession>
<reference evidence="5" key="1">
    <citation type="journal article" date="2014" name="Genome Announc.">
        <title>Draft genome sequence of Rhodosporidium toruloides CECT1137, an oleaginous yeast of biotechnological interest.</title>
        <authorList>
            <person name="Morin N."/>
            <person name="Calcas X."/>
            <person name="Devillers H."/>
            <person name="Durrens P."/>
            <person name="Sherman D.J."/>
            <person name="Nicaud J.-M."/>
            <person name="Neuveglise C."/>
        </authorList>
    </citation>
    <scope>NUCLEOTIDE SEQUENCE</scope>
    <source>
        <strain evidence="5">CECT1137</strain>
    </source>
</reference>
<dbReference type="GO" id="GO:0005737">
    <property type="term" value="C:cytoplasm"/>
    <property type="evidence" value="ECO:0007669"/>
    <property type="project" value="TreeGrafter"/>
</dbReference>
<organism evidence="5">
    <name type="scientific">Rhodotorula toruloides</name>
    <name type="common">Yeast</name>
    <name type="synonym">Rhodosporidium toruloides</name>
    <dbReference type="NCBI Taxonomy" id="5286"/>
    <lineage>
        <taxon>Eukaryota</taxon>
        <taxon>Fungi</taxon>
        <taxon>Dikarya</taxon>
        <taxon>Basidiomycota</taxon>
        <taxon>Pucciniomycotina</taxon>
        <taxon>Microbotryomycetes</taxon>
        <taxon>Sporidiobolales</taxon>
        <taxon>Sporidiobolaceae</taxon>
        <taxon>Rhodotorula</taxon>
    </lineage>
</organism>
<comment type="subunit">
    <text evidence="3">Tetramer of two alpha and two beta subunits.</text>
</comment>
<comment type="function">
    <text evidence="2 3">Regulatory subunit of casein kinase II/CK2. As part of the kinase complex regulates the basal catalytic activity of the alpha subunit a constitutively active serine/threonine-protein kinase that phosphorylates a large number of substrates containing acidic residues C-terminal to the phosphorylated serine or threonine.</text>
</comment>
<dbReference type="InterPro" id="IPR016149">
    <property type="entry name" value="Casein_kin_II_reg-sub_N"/>
</dbReference>
<dbReference type="InterPro" id="IPR000704">
    <property type="entry name" value="Casein_kinase_II_reg-sub"/>
</dbReference>
<name>A0A061B924_RHOTO</name>
<dbReference type="OrthoDB" id="2275560at2759"/>
<dbReference type="FunFam" id="1.10.1820.10:FF:000005">
    <property type="entry name" value="Casein kinase II subunit beta"/>
    <property type="match status" value="1"/>
</dbReference>
<evidence type="ECO:0000256" key="4">
    <source>
        <dbReference type="SAM" id="MobiDB-lite"/>
    </source>
</evidence>